<keyword evidence="2" id="KW-0472">Membrane</keyword>
<organism evidence="4 5">
    <name type="scientific">Corynebacterium tapiri</name>
    <dbReference type="NCBI Taxonomy" id="1448266"/>
    <lineage>
        <taxon>Bacteria</taxon>
        <taxon>Bacillati</taxon>
        <taxon>Actinomycetota</taxon>
        <taxon>Actinomycetes</taxon>
        <taxon>Mycobacteriales</taxon>
        <taxon>Corynebacteriaceae</taxon>
        <taxon>Corynebacterium</taxon>
    </lineage>
</organism>
<feature type="region of interest" description="Disordered" evidence="1">
    <location>
        <begin position="166"/>
        <end position="189"/>
    </location>
</feature>
<dbReference type="InterPro" id="IPR002035">
    <property type="entry name" value="VWF_A"/>
</dbReference>
<feature type="compositionally biased region" description="Polar residues" evidence="1">
    <location>
        <begin position="174"/>
        <end position="188"/>
    </location>
</feature>
<dbReference type="PROSITE" id="PS50234">
    <property type="entry name" value="VWFA"/>
    <property type="match status" value="1"/>
</dbReference>
<name>A0A5C4U4I8_9CORY</name>
<evidence type="ECO:0000256" key="1">
    <source>
        <dbReference type="SAM" id="MobiDB-lite"/>
    </source>
</evidence>
<evidence type="ECO:0000256" key="2">
    <source>
        <dbReference type="SAM" id="Phobius"/>
    </source>
</evidence>
<dbReference type="Pfam" id="PF00092">
    <property type="entry name" value="VWA"/>
    <property type="match status" value="1"/>
</dbReference>
<accession>A0A5C4U4I8</accession>
<dbReference type="Gene3D" id="3.40.50.410">
    <property type="entry name" value="von Willebrand factor, type A domain"/>
    <property type="match status" value="1"/>
</dbReference>
<comment type="caution">
    <text evidence="4">The sequence shown here is derived from an EMBL/GenBank/DDBJ whole genome shotgun (WGS) entry which is preliminary data.</text>
</comment>
<keyword evidence="2" id="KW-1133">Transmembrane helix</keyword>
<evidence type="ECO:0000313" key="4">
    <source>
        <dbReference type="EMBL" id="TNL97640.1"/>
    </source>
</evidence>
<feature type="transmembrane region" description="Helical" evidence="2">
    <location>
        <begin position="21"/>
        <end position="40"/>
    </location>
</feature>
<gene>
    <name evidence="4" type="ORF">FHE74_06005</name>
</gene>
<dbReference type="RefSeq" id="WP_139465603.1">
    <property type="nucleotide sequence ID" value="NZ_VDHJ01000007.1"/>
</dbReference>
<sequence length="364" mass="36766">MGRHSRPEELASSSARKPVGLILAIIALLTIVVLLLWWFLRDSGTPEPASPTTSSASASSSASAQADECALIPVAATDGSTSSEVAGILSASGGCNRVEAVDSVSDAVVLIAPEGEDISAQLDEHSLAAQASPQPVANVDGKTLVAHVLQPHGGVGPAQTEAAEKVVSSAAENYQESPATQTESQSPQLAPADTLFLLDTSTAMQSAKDAAAQGIGDAATHLTQQGKQVALWNYSSPLNPGVTEGFRVNIGFSTDGGAIGKSANLLGIGGQPLTREAVAAAVANAADRSRATGQPAHVVLITSGTSDQGNIEAVRQQLADSAVELAIVHVGDQPADQELASVATTTTHANPSDLPQAIAQTSGV</sequence>
<dbReference type="SUPFAM" id="SSF53300">
    <property type="entry name" value="vWA-like"/>
    <property type="match status" value="1"/>
</dbReference>
<dbReference type="AlphaFoldDB" id="A0A5C4U4I8"/>
<dbReference type="EMBL" id="VDHJ01000007">
    <property type="protein sequence ID" value="TNL97640.1"/>
    <property type="molecule type" value="Genomic_DNA"/>
</dbReference>
<dbReference type="InterPro" id="IPR036465">
    <property type="entry name" value="vWFA_dom_sf"/>
</dbReference>
<keyword evidence="2" id="KW-0812">Transmembrane</keyword>
<dbReference type="Proteomes" id="UP000312032">
    <property type="component" value="Unassembled WGS sequence"/>
</dbReference>
<dbReference type="OrthoDB" id="4427980at2"/>
<protein>
    <submittedName>
        <fullName evidence="4">VWA domain-containing protein</fullName>
    </submittedName>
</protein>
<dbReference type="SMART" id="SM00327">
    <property type="entry name" value="VWA"/>
    <property type="match status" value="1"/>
</dbReference>
<feature type="domain" description="VWFA" evidence="3">
    <location>
        <begin position="193"/>
        <end position="364"/>
    </location>
</feature>
<evidence type="ECO:0000259" key="3">
    <source>
        <dbReference type="PROSITE" id="PS50234"/>
    </source>
</evidence>
<proteinExistence type="predicted"/>
<evidence type="ECO:0000313" key="5">
    <source>
        <dbReference type="Proteomes" id="UP000312032"/>
    </source>
</evidence>
<reference evidence="4 5" key="1">
    <citation type="submission" date="2019-06" db="EMBL/GenBank/DDBJ databases">
        <authorList>
            <person name="Li J."/>
        </authorList>
    </citation>
    <scope>NUCLEOTIDE SEQUENCE [LARGE SCALE GENOMIC DNA]</scope>
    <source>
        <strain evidence="4 5">LMG 28165</strain>
    </source>
</reference>
<keyword evidence="5" id="KW-1185">Reference proteome</keyword>